<dbReference type="InterPro" id="IPR000531">
    <property type="entry name" value="Beta-barrel_TonB"/>
</dbReference>
<dbReference type="PROSITE" id="PS52016">
    <property type="entry name" value="TONB_DEPENDENT_REC_3"/>
    <property type="match status" value="1"/>
</dbReference>
<feature type="domain" description="TonB-dependent receptor-like beta-barrel" evidence="11">
    <location>
        <begin position="275"/>
        <end position="758"/>
    </location>
</feature>
<feature type="domain" description="TonB-dependent receptor plug" evidence="12">
    <location>
        <begin position="52"/>
        <end position="170"/>
    </location>
</feature>
<evidence type="ECO:0000256" key="2">
    <source>
        <dbReference type="ARBA" id="ARBA00022448"/>
    </source>
</evidence>
<dbReference type="InterPro" id="IPR039426">
    <property type="entry name" value="TonB-dep_rcpt-like"/>
</dbReference>
<accession>A0A432VTG3</accession>
<dbReference type="CDD" id="cd01347">
    <property type="entry name" value="ligand_gated_channel"/>
    <property type="match status" value="1"/>
</dbReference>
<keyword evidence="7 8" id="KW-0998">Cell outer membrane</keyword>
<name>A0A432VTG3_9GAMM</name>
<dbReference type="RefSeq" id="WP_126792505.1">
    <property type="nucleotide sequence ID" value="NZ_PIPI01000004.1"/>
</dbReference>
<dbReference type="GO" id="GO:0009279">
    <property type="term" value="C:cell outer membrane"/>
    <property type="evidence" value="ECO:0007669"/>
    <property type="project" value="UniProtKB-SubCell"/>
</dbReference>
<feature type="chain" id="PRO_5019466227" evidence="10">
    <location>
        <begin position="24"/>
        <end position="800"/>
    </location>
</feature>
<dbReference type="EMBL" id="PIPI01000004">
    <property type="protein sequence ID" value="RUO19757.1"/>
    <property type="molecule type" value="Genomic_DNA"/>
</dbReference>
<evidence type="ECO:0000256" key="1">
    <source>
        <dbReference type="ARBA" id="ARBA00004571"/>
    </source>
</evidence>
<reference evidence="13 14" key="1">
    <citation type="journal article" date="2011" name="Front. Microbiol.">
        <title>Genomic signatures of strain selection and enhancement in Bacillus atrophaeus var. globigii, a historical biowarfare simulant.</title>
        <authorList>
            <person name="Gibbons H.S."/>
            <person name="Broomall S.M."/>
            <person name="McNew L.A."/>
            <person name="Daligault H."/>
            <person name="Chapman C."/>
            <person name="Bruce D."/>
            <person name="Karavis M."/>
            <person name="Krepps M."/>
            <person name="McGregor P.A."/>
            <person name="Hong C."/>
            <person name="Park K.H."/>
            <person name="Akmal A."/>
            <person name="Feldman A."/>
            <person name="Lin J.S."/>
            <person name="Chang W.E."/>
            <person name="Higgs B.W."/>
            <person name="Demirev P."/>
            <person name="Lindquist J."/>
            <person name="Liem A."/>
            <person name="Fochler E."/>
            <person name="Read T.D."/>
            <person name="Tapia R."/>
            <person name="Johnson S."/>
            <person name="Bishop-Lilly K.A."/>
            <person name="Detter C."/>
            <person name="Han C."/>
            <person name="Sozhamannan S."/>
            <person name="Rosenzweig C.N."/>
            <person name="Skowronski E.W."/>
        </authorList>
    </citation>
    <scope>NUCLEOTIDE SEQUENCE [LARGE SCALE GENOMIC DNA]</scope>
    <source>
        <strain evidence="13 14">AK5</strain>
    </source>
</reference>
<feature type="signal peptide" evidence="10">
    <location>
        <begin position="1"/>
        <end position="23"/>
    </location>
</feature>
<dbReference type="Gene3D" id="2.170.130.10">
    <property type="entry name" value="TonB-dependent receptor, plug domain"/>
    <property type="match status" value="1"/>
</dbReference>
<evidence type="ECO:0000313" key="13">
    <source>
        <dbReference type="EMBL" id="RUO19757.1"/>
    </source>
</evidence>
<keyword evidence="10" id="KW-0732">Signal</keyword>
<dbReference type="Pfam" id="PF07715">
    <property type="entry name" value="Plug"/>
    <property type="match status" value="1"/>
</dbReference>
<keyword evidence="2 8" id="KW-0813">Transport</keyword>
<evidence type="ECO:0000256" key="3">
    <source>
        <dbReference type="ARBA" id="ARBA00022452"/>
    </source>
</evidence>
<keyword evidence="4 8" id="KW-0812">Transmembrane</keyword>
<dbReference type="Gene3D" id="2.40.170.20">
    <property type="entry name" value="TonB-dependent receptor, beta-barrel domain"/>
    <property type="match status" value="1"/>
</dbReference>
<dbReference type="InterPro" id="IPR037066">
    <property type="entry name" value="Plug_dom_sf"/>
</dbReference>
<evidence type="ECO:0000256" key="7">
    <source>
        <dbReference type="ARBA" id="ARBA00023237"/>
    </source>
</evidence>
<organism evidence="13 14">
    <name type="scientific">Aliidiomarina haloalkalitolerans</name>
    <dbReference type="NCBI Taxonomy" id="859059"/>
    <lineage>
        <taxon>Bacteria</taxon>
        <taxon>Pseudomonadati</taxon>
        <taxon>Pseudomonadota</taxon>
        <taxon>Gammaproteobacteria</taxon>
        <taxon>Alteromonadales</taxon>
        <taxon>Idiomarinaceae</taxon>
        <taxon>Aliidiomarina</taxon>
    </lineage>
</organism>
<evidence type="ECO:0000256" key="4">
    <source>
        <dbReference type="ARBA" id="ARBA00022692"/>
    </source>
</evidence>
<evidence type="ECO:0000256" key="5">
    <source>
        <dbReference type="ARBA" id="ARBA00023077"/>
    </source>
</evidence>
<dbReference type="PANTHER" id="PTHR47234">
    <property type="match status" value="1"/>
</dbReference>
<evidence type="ECO:0000259" key="12">
    <source>
        <dbReference type="Pfam" id="PF07715"/>
    </source>
</evidence>
<comment type="caution">
    <text evidence="13">The sequence shown here is derived from an EMBL/GenBank/DDBJ whole genome shotgun (WGS) entry which is preliminary data.</text>
</comment>
<dbReference type="InterPro" id="IPR036942">
    <property type="entry name" value="Beta-barrel_TonB_sf"/>
</dbReference>
<sequence>MKTKLITTAIASALALPTAVAWAQDSGESVDVAAERIQVIGSRLSVRTATEGSAPVDIITGEDLIAAGFTETAKALQYAVPSFNFPSSSITDGSDAVRPASLRGLSPDHTLVLINGKRRHASALVHLNGTTGRGSSNVDLNAIPISAIKRIEVLRDGAAAQYGSDAIAGVINIVLKDNSEGGDLSFSAGQTYEGDGEQFKLHGSVGFNLNDRGAFVIAAEYHDKARTNRAGLDPRQQYPLIDGQPDPREQTFNRKSHHVGDAEFENIAIFFNTDYQLDNGSLYAFGGFSERRTKSGAFYRRAIDDRNLIEVYPDGFLPLLSPDTNDISLAAGYRFTVSEWDADLSVIYGESEFNYRLENSLNASLGPSTPTEFDAGTLVHDELNVTFEVSRLIPFYNYSDLAVAFGVSYRENGYQVKAGEPASYENGGFDNRPAGSQGFTGFRPDSEVNESRDNTGLYVELENMLTENFQWGAALRYEDYSDFGSNTSWKLSGRYEFSPNLAIRGATNTGFRAPSVQQLYFTNISTLFVNRDGELVPEQSGTFNNISSVARELEIGNLRPEESQSYSFGVVWNGDNGLSLTVDAYQIEIDDRIILSSSLIPSDSPAVADALAAAGADNARFFINAVDTTTRGLDIVVAQRFDLGAYGSLRAQAAYGYNETKVDAVNLPSILDGLDDKLFDNVERTRMTRSVPRNSATLSMTHSYEKWTNHVAFSYFGDYILENNAGVRTKFSGKWIADVSTRYQFTDNLAFKFGVQNLFDTYPDEQLPQNQFNGIFIYPNTNAPFGFNGGYYYGEITYRF</sequence>
<dbReference type="AlphaFoldDB" id="A0A432VTG3"/>
<evidence type="ECO:0000256" key="9">
    <source>
        <dbReference type="RuleBase" id="RU003357"/>
    </source>
</evidence>
<keyword evidence="14" id="KW-1185">Reference proteome</keyword>
<keyword evidence="3 8" id="KW-1134">Transmembrane beta strand</keyword>
<dbReference type="Proteomes" id="UP000288212">
    <property type="component" value="Unassembled WGS sequence"/>
</dbReference>
<dbReference type="Pfam" id="PF00593">
    <property type="entry name" value="TonB_dep_Rec_b-barrel"/>
    <property type="match status" value="1"/>
</dbReference>
<dbReference type="InterPro" id="IPR012910">
    <property type="entry name" value="Plug_dom"/>
</dbReference>
<evidence type="ECO:0000313" key="14">
    <source>
        <dbReference type="Proteomes" id="UP000288212"/>
    </source>
</evidence>
<gene>
    <name evidence="13" type="ORF">CWE06_06875</name>
</gene>
<comment type="subcellular location">
    <subcellularLocation>
        <location evidence="1 8">Cell outer membrane</location>
        <topology evidence="1 8">Multi-pass membrane protein</topology>
    </subcellularLocation>
</comment>
<protein>
    <submittedName>
        <fullName evidence="13">TonB-dependent receptor</fullName>
    </submittedName>
</protein>
<comment type="similarity">
    <text evidence="8 9">Belongs to the TonB-dependent receptor family.</text>
</comment>
<keyword evidence="6 8" id="KW-0472">Membrane</keyword>
<keyword evidence="13" id="KW-0675">Receptor</keyword>
<evidence type="ECO:0000256" key="8">
    <source>
        <dbReference type="PROSITE-ProRule" id="PRU01360"/>
    </source>
</evidence>
<dbReference type="OrthoDB" id="9805434at2"/>
<proteinExistence type="inferred from homology"/>
<evidence type="ECO:0000256" key="6">
    <source>
        <dbReference type="ARBA" id="ARBA00023136"/>
    </source>
</evidence>
<evidence type="ECO:0000256" key="10">
    <source>
        <dbReference type="SAM" id="SignalP"/>
    </source>
</evidence>
<dbReference type="SUPFAM" id="SSF56935">
    <property type="entry name" value="Porins"/>
    <property type="match status" value="1"/>
</dbReference>
<keyword evidence="5 9" id="KW-0798">TonB box</keyword>
<evidence type="ECO:0000259" key="11">
    <source>
        <dbReference type="Pfam" id="PF00593"/>
    </source>
</evidence>
<dbReference type="PANTHER" id="PTHR47234:SF3">
    <property type="entry name" value="SECRETIN_TONB SHORT N-TERMINAL DOMAIN-CONTAINING PROTEIN"/>
    <property type="match status" value="1"/>
</dbReference>